<dbReference type="InterPro" id="IPR013518">
    <property type="entry name" value="K_chnl_inward-rec_Kir_cyto"/>
</dbReference>
<dbReference type="Ensembl" id="ENSDCDT00010047799.1">
    <property type="protein sequence ID" value="ENSDCDP00010038194.1"/>
    <property type="gene ID" value="ENSDCDG00010024742.1"/>
</dbReference>
<organism evidence="16 17">
    <name type="scientific">Denticeps clupeoides</name>
    <name type="common">denticle herring</name>
    <dbReference type="NCBI Taxonomy" id="299321"/>
    <lineage>
        <taxon>Eukaryota</taxon>
        <taxon>Metazoa</taxon>
        <taxon>Chordata</taxon>
        <taxon>Craniata</taxon>
        <taxon>Vertebrata</taxon>
        <taxon>Euteleostomi</taxon>
        <taxon>Actinopterygii</taxon>
        <taxon>Neopterygii</taxon>
        <taxon>Teleostei</taxon>
        <taxon>Clupei</taxon>
        <taxon>Clupeiformes</taxon>
        <taxon>Denticipitoidei</taxon>
        <taxon>Denticipitidae</taxon>
        <taxon>Denticeps</taxon>
    </lineage>
</organism>
<dbReference type="InterPro" id="IPR040445">
    <property type="entry name" value="Kir_TM"/>
</dbReference>
<dbReference type="GeneTree" id="ENSGT01030000234586"/>
<keyword evidence="4 12" id="KW-0812">Transmembrane</keyword>
<keyword evidence="7 13" id="KW-1133">Transmembrane helix</keyword>
<sequence length="317" mass="36155">MFPITLMLGGSIFSFRQQRYIHKNGRFNTAFQQIPGQWGHFVVDIYTTLVESRWRVILLLFALSYVLTSFLFCLIYWLIAYENGDLGNPENTLCVSNVYTFTGAFLYAMETQFTVGYGFRSMNENCVVAVVVVSIQDLLSCLIDCLIISITIAKMANARKRAWTVGFSKNAVISVWDGGLCLLLRIGDFRRNHILEGSVRAQLVRYTKSPTGEVHLSWQNLGLQSTSITLAVPAMVVHRLQPGSPLYSLSPDCLGQEDFEVVVTFTYIDDSKGVLRQTRTSYRPQEIQWGHRFVDMVRFENGHHHADYSLFHYTTLE</sequence>
<evidence type="ECO:0000313" key="17">
    <source>
        <dbReference type="Proteomes" id="UP000694580"/>
    </source>
</evidence>
<evidence type="ECO:0000313" key="16">
    <source>
        <dbReference type="Ensembl" id="ENSDCDP00010018348.1"/>
    </source>
</evidence>
<evidence type="ECO:0000256" key="3">
    <source>
        <dbReference type="ARBA" id="ARBA00022538"/>
    </source>
</evidence>
<feature type="domain" description="Potassium channel inwardly rectifying transmembrane" evidence="14">
    <location>
        <begin position="21"/>
        <end position="157"/>
    </location>
</feature>
<dbReference type="GO" id="GO:0005242">
    <property type="term" value="F:inward rectifier potassium channel activity"/>
    <property type="evidence" value="ECO:0007669"/>
    <property type="project" value="InterPro"/>
</dbReference>
<keyword evidence="8 12" id="KW-0406">Ion transport</keyword>
<comment type="subcellular location">
    <subcellularLocation>
        <location evidence="1 12">Membrane</location>
        <topology evidence="1 12">Multi-pass membrane protein</topology>
    </subcellularLocation>
</comment>
<evidence type="ECO:0000259" key="15">
    <source>
        <dbReference type="Pfam" id="PF17655"/>
    </source>
</evidence>
<proteinExistence type="inferred from homology"/>
<keyword evidence="2 12" id="KW-0813">Transport</keyword>
<dbReference type="PANTHER" id="PTHR11767:SF24">
    <property type="entry name" value="INWARD RECTIFIER POTASSIUM CHANNEL 16"/>
    <property type="match status" value="1"/>
</dbReference>
<keyword evidence="10 12" id="KW-0407">Ion channel</keyword>
<dbReference type="Ensembl" id="ENSDCDT00010019422.1">
    <property type="protein sequence ID" value="ENSDCDP00010018348.1"/>
    <property type="gene ID" value="ENSDCDG00010008329.1"/>
</dbReference>
<keyword evidence="3 12" id="KW-0633">Potassium transport</keyword>
<gene>
    <name evidence="16" type="primary">KCNJ16</name>
</gene>
<evidence type="ECO:0000256" key="8">
    <source>
        <dbReference type="ARBA" id="ARBA00023065"/>
    </source>
</evidence>
<dbReference type="Pfam" id="PF17655">
    <property type="entry name" value="IRK_C"/>
    <property type="match status" value="1"/>
</dbReference>
<evidence type="ECO:0000256" key="7">
    <source>
        <dbReference type="ARBA" id="ARBA00022989"/>
    </source>
</evidence>
<dbReference type="GO" id="GO:0005886">
    <property type="term" value="C:plasma membrane"/>
    <property type="evidence" value="ECO:0007669"/>
    <property type="project" value="TreeGrafter"/>
</dbReference>
<feature type="transmembrane region" description="Helical" evidence="13">
    <location>
        <begin position="56"/>
        <end position="79"/>
    </location>
</feature>
<dbReference type="InterPro" id="IPR041647">
    <property type="entry name" value="IRK_C"/>
</dbReference>
<dbReference type="GO" id="GO:1990573">
    <property type="term" value="P:potassium ion import across plasma membrane"/>
    <property type="evidence" value="ECO:0007669"/>
    <property type="project" value="TreeGrafter"/>
</dbReference>
<dbReference type="PRINTS" id="PR01320">
    <property type="entry name" value="KIRCHANNEL"/>
</dbReference>
<dbReference type="Pfam" id="PF01007">
    <property type="entry name" value="IRK"/>
    <property type="match status" value="1"/>
</dbReference>
<evidence type="ECO:0000259" key="14">
    <source>
        <dbReference type="Pfam" id="PF01007"/>
    </source>
</evidence>
<dbReference type="SUPFAM" id="SSF81324">
    <property type="entry name" value="Voltage-gated potassium channels"/>
    <property type="match status" value="1"/>
</dbReference>
<dbReference type="PANTHER" id="PTHR11767">
    <property type="entry name" value="INWARD RECTIFIER POTASSIUM CHANNEL"/>
    <property type="match status" value="1"/>
</dbReference>
<evidence type="ECO:0000256" key="4">
    <source>
        <dbReference type="ARBA" id="ARBA00022692"/>
    </source>
</evidence>
<accession>A0A8C3ZF35</accession>
<reference evidence="16" key="2">
    <citation type="submission" date="2025-05" db="UniProtKB">
        <authorList>
            <consortium name="Ensembl"/>
        </authorList>
    </citation>
    <scope>IDENTIFICATION</scope>
</reference>
<keyword evidence="17" id="KW-1185">Reference proteome</keyword>
<evidence type="ECO:0000256" key="6">
    <source>
        <dbReference type="ARBA" id="ARBA00022958"/>
    </source>
</evidence>
<dbReference type="AlphaFoldDB" id="A0A8C3ZF35"/>
<evidence type="ECO:0000256" key="1">
    <source>
        <dbReference type="ARBA" id="ARBA00004141"/>
    </source>
</evidence>
<evidence type="ECO:0000256" key="13">
    <source>
        <dbReference type="SAM" id="Phobius"/>
    </source>
</evidence>
<dbReference type="Proteomes" id="UP000694580">
    <property type="component" value="Chromosome 7"/>
</dbReference>
<evidence type="ECO:0000256" key="12">
    <source>
        <dbReference type="RuleBase" id="RU003822"/>
    </source>
</evidence>
<dbReference type="SUPFAM" id="SSF81296">
    <property type="entry name" value="E set domains"/>
    <property type="match status" value="1"/>
</dbReference>
<dbReference type="GO" id="GO:0007399">
    <property type="term" value="P:nervous system development"/>
    <property type="evidence" value="ECO:0007669"/>
    <property type="project" value="UniProtKB-ARBA"/>
</dbReference>
<dbReference type="InterPro" id="IPR014756">
    <property type="entry name" value="Ig_E-set"/>
</dbReference>
<evidence type="ECO:0000256" key="2">
    <source>
        <dbReference type="ARBA" id="ARBA00022448"/>
    </source>
</evidence>
<reference evidence="16 17" key="1">
    <citation type="submission" date="2020-06" db="EMBL/GenBank/DDBJ databases">
        <authorList>
            <consortium name="Wellcome Sanger Institute Data Sharing"/>
        </authorList>
    </citation>
    <scope>NUCLEOTIDE SEQUENCE [LARGE SCALE GENOMIC DNA]</scope>
</reference>
<evidence type="ECO:0000256" key="11">
    <source>
        <dbReference type="ARBA" id="ARBA00034430"/>
    </source>
</evidence>
<feature type="domain" description="Inward rectifier potassium channel C-terminal" evidence="15">
    <location>
        <begin position="166"/>
        <end position="314"/>
    </location>
</feature>
<comment type="similarity">
    <text evidence="12">Belongs to the inward rectifier-type potassium channel (TC 1.A.2.1) family.</text>
</comment>
<dbReference type="Gene3D" id="1.10.287.70">
    <property type="match status" value="1"/>
</dbReference>
<dbReference type="GO" id="GO:0034765">
    <property type="term" value="P:regulation of monoatomic ion transmembrane transport"/>
    <property type="evidence" value="ECO:0007669"/>
    <property type="project" value="TreeGrafter"/>
</dbReference>
<comment type="catalytic activity">
    <reaction evidence="11">
        <text>K(+)(in) = K(+)(out)</text>
        <dbReference type="Rhea" id="RHEA:29463"/>
        <dbReference type="ChEBI" id="CHEBI:29103"/>
    </reaction>
</comment>
<protein>
    <submittedName>
        <fullName evidence="16">Uncharacterized protein</fullName>
    </submittedName>
</protein>
<evidence type="ECO:0000256" key="9">
    <source>
        <dbReference type="ARBA" id="ARBA00023136"/>
    </source>
</evidence>
<keyword evidence="9 13" id="KW-0472">Membrane</keyword>
<keyword evidence="6 12" id="KW-0630">Potassium</keyword>
<dbReference type="InterPro" id="IPR016449">
    <property type="entry name" value="K_chnl_inward-rec_Kir"/>
</dbReference>
<name>A0A8C3ZF35_9TELE</name>
<dbReference type="Gene3D" id="2.60.40.1400">
    <property type="entry name" value="G protein-activated inward rectifier potassium channel 1"/>
    <property type="match status" value="1"/>
</dbReference>
<evidence type="ECO:0000256" key="10">
    <source>
        <dbReference type="ARBA" id="ARBA00023303"/>
    </source>
</evidence>
<keyword evidence="5 12" id="KW-0851">Voltage-gated channel</keyword>
<dbReference type="GO" id="GO:0034702">
    <property type="term" value="C:monoatomic ion channel complex"/>
    <property type="evidence" value="ECO:0007669"/>
    <property type="project" value="UniProtKB-KW"/>
</dbReference>
<evidence type="ECO:0000256" key="5">
    <source>
        <dbReference type="ARBA" id="ARBA00022882"/>
    </source>
</evidence>
<feature type="transmembrane region" description="Helical" evidence="13">
    <location>
        <begin position="127"/>
        <end position="153"/>
    </location>
</feature>